<evidence type="ECO:0000256" key="10">
    <source>
        <dbReference type="SAM" id="Phobius"/>
    </source>
</evidence>
<comment type="caution">
    <text evidence="11">The sequence shown here is derived from an EMBL/GenBank/DDBJ whole genome shotgun (WGS) entry which is preliminary data.</text>
</comment>
<keyword evidence="3 8" id="KW-0349">Heme</keyword>
<keyword evidence="10" id="KW-0472">Membrane</keyword>
<organism evidence="11 12">
    <name type="scientific">Panicum virgatum</name>
    <name type="common">Blackwell switchgrass</name>
    <dbReference type="NCBI Taxonomy" id="38727"/>
    <lineage>
        <taxon>Eukaryota</taxon>
        <taxon>Viridiplantae</taxon>
        <taxon>Streptophyta</taxon>
        <taxon>Embryophyta</taxon>
        <taxon>Tracheophyta</taxon>
        <taxon>Spermatophyta</taxon>
        <taxon>Magnoliopsida</taxon>
        <taxon>Liliopsida</taxon>
        <taxon>Poales</taxon>
        <taxon>Poaceae</taxon>
        <taxon>PACMAD clade</taxon>
        <taxon>Panicoideae</taxon>
        <taxon>Panicodae</taxon>
        <taxon>Paniceae</taxon>
        <taxon>Panicinae</taxon>
        <taxon>Panicum</taxon>
        <taxon>Panicum sect. Hiantes</taxon>
    </lineage>
</organism>
<dbReference type="PANTHER" id="PTHR47955:SF11">
    <property type="entry name" value="4-HYDROXYPHENYLACETALDEHYDE OXIME MONOOXYGENASE"/>
    <property type="match status" value="1"/>
</dbReference>
<evidence type="ECO:0000256" key="6">
    <source>
        <dbReference type="ARBA" id="ARBA00023004"/>
    </source>
</evidence>
<keyword evidence="4 8" id="KW-0479">Metal-binding</keyword>
<keyword evidence="10" id="KW-0812">Transmembrane</keyword>
<evidence type="ECO:0000313" key="12">
    <source>
        <dbReference type="Proteomes" id="UP000823388"/>
    </source>
</evidence>
<dbReference type="CDD" id="cd11072">
    <property type="entry name" value="CYP71-like"/>
    <property type="match status" value="1"/>
</dbReference>
<evidence type="ECO:0000256" key="7">
    <source>
        <dbReference type="ARBA" id="ARBA00023033"/>
    </source>
</evidence>
<evidence type="ECO:0000313" key="11">
    <source>
        <dbReference type="EMBL" id="KAG2578862.1"/>
    </source>
</evidence>
<feature type="binding site" description="axial binding residue" evidence="8">
    <location>
        <position position="464"/>
    </location>
    <ligand>
        <name>heme</name>
        <dbReference type="ChEBI" id="CHEBI:30413"/>
    </ligand>
    <ligandPart>
        <name>Fe</name>
        <dbReference type="ChEBI" id="CHEBI:18248"/>
    </ligandPart>
</feature>
<keyword evidence="10" id="KW-1133">Transmembrane helix</keyword>
<dbReference type="SUPFAM" id="SSF48264">
    <property type="entry name" value="Cytochrome P450"/>
    <property type="match status" value="1"/>
</dbReference>
<dbReference type="InterPro" id="IPR002401">
    <property type="entry name" value="Cyt_P450_E_grp-I"/>
</dbReference>
<keyword evidence="5 9" id="KW-0560">Oxidoreductase</keyword>
<evidence type="ECO:0000256" key="2">
    <source>
        <dbReference type="ARBA" id="ARBA00010617"/>
    </source>
</evidence>
<evidence type="ECO:0000256" key="3">
    <source>
        <dbReference type="ARBA" id="ARBA00022617"/>
    </source>
</evidence>
<reference evidence="11" key="1">
    <citation type="submission" date="2020-05" db="EMBL/GenBank/DDBJ databases">
        <title>WGS assembly of Panicum virgatum.</title>
        <authorList>
            <person name="Lovell J.T."/>
            <person name="Jenkins J."/>
            <person name="Shu S."/>
            <person name="Juenger T.E."/>
            <person name="Schmutz J."/>
        </authorList>
    </citation>
    <scope>NUCLEOTIDE SEQUENCE</scope>
    <source>
        <strain evidence="11">AP13</strain>
    </source>
</reference>
<keyword evidence="12" id="KW-1185">Reference proteome</keyword>
<accession>A0A8T0QZY9</accession>
<dbReference type="GO" id="GO:0004497">
    <property type="term" value="F:monooxygenase activity"/>
    <property type="evidence" value="ECO:0007669"/>
    <property type="project" value="UniProtKB-KW"/>
</dbReference>
<dbReference type="GO" id="GO:0020037">
    <property type="term" value="F:heme binding"/>
    <property type="evidence" value="ECO:0007669"/>
    <property type="project" value="InterPro"/>
</dbReference>
<comment type="similarity">
    <text evidence="2 9">Belongs to the cytochrome P450 family.</text>
</comment>
<feature type="transmembrane region" description="Helical" evidence="10">
    <location>
        <begin position="21"/>
        <end position="43"/>
    </location>
</feature>
<dbReference type="Gene3D" id="1.10.630.10">
    <property type="entry name" value="Cytochrome P450"/>
    <property type="match status" value="1"/>
</dbReference>
<evidence type="ECO:0000256" key="4">
    <source>
        <dbReference type="ARBA" id="ARBA00022723"/>
    </source>
</evidence>
<evidence type="ECO:0000256" key="1">
    <source>
        <dbReference type="ARBA" id="ARBA00001971"/>
    </source>
</evidence>
<dbReference type="PROSITE" id="PS00086">
    <property type="entry name" value="CYTOCHROME_P450"/>
    <property type="match status" value="1"/>
</dbReference>
<dbReference type="InterPro" id="IPR001128">
    <property type="entry name" value="Cyt_P450"/>
</dbReference>
<name>A0A8T0QZY9_PANVG</name>
<dbReference type="AlphaFoldDB" id="A0A8T0QZY9"/>
<dbReference type="InterPro" id="IPR036396">
    <property type="entry name" value="Cyt_P450_sf"/>
</dbReference>
<evidence type="ECO:0000256" key="9">
    <source>
        <dbReference type="RuleBase" id="RU000461"/>
    </source>
</evidence>
<dbReference type="PRINTS" id="PR00385">
    <property type="entry name" value="P450"/>
</dbReference>
<dbReference type="PANTHER" id="PTHR47955">
    <property type="entry name" value="CYTOCHROME P450 FAMILY 71 PROTEIN"/>
    <property type="match status" value="1"/>
</dbReference>
<dbReference type="FunFam" id="1.10.630.10:FF:000126">
    <property type="entry name" value="Predicted protein"/>
    <property type="match status" value="1"/>
</dbReference>
<dbReference type="Pfam" id="PF00067">
    <property type="entry name" value="p450"/>
    <property type="match status" value="1"/>
</dbReference>
<keyword evidence="7 9" id="KW-0503">Monooxygenase</keyword>
<proteinExistence type="inferred from homology"/>
<evidence type="ECO:0000256" key="8">
    <source>
        <dbReference type="PIRSR" id="PIRSR602401-1"/>
    </source>
</evidence>
<dbReference type="Proteomes" id="UP000823388">
    <property type="component" value="Chromosome 6N"/>
</dbReference>
<keyword evidence="6 8" id="KW-0408">Iron</keyword>
<evidence type="ECO:0000256" key="5">
    <source>
        <dbReference type="ARBA" id="ARBA00023002"/>
    </source>
</evidence>
<dbReference type="EMBL" id="CM029048">
    <property type="protein sequence ID" value="KAG2578862.1"/>
    <property type="molecule type" value="Genomic_DNA"/>
</dbReference>
<gene>
    <name evidence="11" type="ORF">PVAP13_6NG135900</name>
</gene>
<dbReference type="PRINTS" id="PR00463">
    <property type="entry name" value="EP450I"/>
</dbReference>
<dbReference type="GO" id="GO:0005506">
    <property type="term" value="F:iron ion binding"/>
    <property type="evidence" value="ECO:0007669"/>
    <property type="project" value="InterPro"/>
</dbReference>
<dbReference type="InterPro" id="IPR017972">
    <property type="entry name" value="Cyt_P450_CS"/>
</dbReference>
<comment type="cofactor">
    <cofactor evidence="1 8">
        <name>heme</name>
        <dbReference type="ChEBI" id="CHEBI:30413"/>
    </cofactor>
</comment>
<protein>
    <submittedName>
        <fullName evidence="11">Uncharacterized protein</fullName>
    </submittedName>
</protein>
<sequence>MVNTTAVSMTPSSPLPHSTGIQARFLLVLLPFISYVHVLLLGARRGKKRPAATANASRLPPSPWRLPVIGQALAVVVSSAGAAREVMQAQDHVFASRPSLTIPKRLLYGCTDIAFAPHGPYWSGARKMSVRHLLSPARVRAYRAVREEEVEALARRVAEQASCRGGVVRLSELLNGFAKDVAGQIVLGLRAAGDDGWRAKVDALLEESNVLLGAFHVGDYIPWLSWVSAVDGTDARVRRAFQRIDGILDEIVDAAAASREKPSSSSPGPGDADAFIHVFLSLQQQDGAPAATGTGTAEWRLSRDNVKALLEDLFGAGTEATIIVLEWAMAELLRNKGVMEKLQREVRRQARSTGDGSSHGNMVGEHDLPGMEYLRAVIKETMRLHTPGPLLLPHKSMQATRIGGGRYDIPGGTMVIVNAWAIGRDPEAWESPEEFRPERFAGSAVDFRDRHFQLIPFGAGRRMCPGVNLAMSVVELALANLVAQFDWALPEGEAAQLDMEETTGCPSRKRTPLRAIATQHYYSGAISHTALNRHHLRVYRRRRPSL</sequence>
<dbReference type="GO" id="GO:0016705">
    <property type="term" value="F:oxidoreductase activity, acting on paired donors, with incorporation or reduction of molecular oxygen"/>
    <property type="evidence" value="ECO:0007669"/>
    <property type="project" value="InterPro"/>
</dbReference>